<dbReference type="InterPro" id="IPR002575">
    <property type="entry name" value="Aminoglycoside_PTrfase"/>
</dbReference>
<protein>
    <recommendedName>
        <fullName evidence="1">Aminoglycoside phosphotransferase domain-containing protein</fullName>
    </recommendedName>
</protein>
<keyword evidence="3" id="KW-1185">Reference proteome</keyword>
<organism evidence="2 3">
    <name type="scientific">Conoideocrella luteorostrata</name>
    <dbReference type="NCBI Taxonomy" id="1105319"/>
    <lineage>
        <taxon>Eukaryota</taxon>
        <taxon>Fungi</taxon>
        <taxon>Dikarya</taxon>
        <taxon>Ascomycota</taxon>
        <taxon>Pezizomycotina</taxon>
        <taxon>Sordariomycetes</taxon>
        <taxon>Hypocreomycetidae</taxon>
        <taxon>Hypocreales</taxon>
        <taxon>Clavicipitaceae</taxon>
        <taxon>Conoideocrella</taxon>
    </lineage>
</organism>
<dbReference type="EMBL" id="JASWJB010000026">
    <property type="protein sequence ID" value="KAK2609189.1"/>
    <property type="molecule type" value="Genomic_DNA"/>
</dbReference>
<dbReference type="PANTHER" id="PTHR21310">
    <property type="entry name" value="AMINOGLYCOSIDE PHOSPHOTRANSFERASE-RELATED-RELATED"/>
    <property type="match status" value="1"/>
</dbReference>
<feature type="domain" description="Aminoglycoside phosphotransferase" evidence="1">
    <location>
        <begin position="74"/>
        <end position="300"/>
    </location>
</feature>
<dbReference type="InterPro" id="IPR051678">
    <property type="entry name" value="AGP_Transferase"/>
</dbReference>
<dbReference type="Pfam" id="PF01636">
    <property type="entry name" value="APH"/>
    <property type="match status" value="1"/>
</dbReference>
<dbReference type="PANTHER" id="PTHR21310:SF13">
    <property type="entry name" value="AMINOGLYCOSIDE PHOSPHOTRANSFERASE DOMAIN-CONTAINING PROTEIN"/>
    <property type="match status" value="1"/>
</dbReference>
<dbReference type="SUPFAM" id="SSF56112">
    <property type="entry name" value="Protein kinase-like (PK-like)"/>
    <property type="match status" value="1"/>
</dbReference>
<comment type="caution">
    <text evidence="2">The sequence shown here is derived from an EMBL/GenBank/DDBJ whole genome shotgun (WGS) entry which is preliminary data.</text>
</comment>
<dbReference type="Gene3D" id="3.90.1200.10">
    <property type="match status" value="1"/>
</dbReference>
<proteinExistence type="predicted"/>
<gene>
    <name evidence="2" type="ORF">QQS21_002271</name>
</gene>
<evidence type="ECO:0000313" key="2">
    <source>
        <dbReference type="EMBL" id="KAK2609189.1"/>
    </source>
</evidence>
<name>A0AAJ0CY19_9HYPO</name>
<dbReference type="Proteomes" id="UP001251528">
    <property type="component" value="Unassembled WGS sequence"/>
</dbReference>
<evidence type="ECO:0000259" key="1">
    <source>
        <dbReference type="Pfam" id="PF01636"/>
    </source>
</evidence>
<reference evidence="2" key="1">
    <citation type="submission" date="2023-06" db="EMBL/GenBank/DDBJ databases">
        <title>Conoideocrella luteorostrata (Hypocreales: Clavicipitaceae), a potential biocontrol fungus for elongate hemlock scale in United States Christmas tree production areas.</title>
        <authorList>
            <person name="Barrett H."/>
            <person name="Lovett B."/>
            <person name="Macias A.M."/>
            <person name="Stajich J.E."/>
            <person name="Kasson M.T."/>
        </authorList>
    </citation>
    <scope>NUCLEOTIDE SEQUENCE</scope>
    <source>
        <strain evidence="2">ARSEF 14590</strain>
    </source>
</reference>
<sequence>MATPQDHLPPPIPSSTITSLVTSLSFPAPSTITTLPASASFHSIYLLHYPASHRSILQTPHPVRPVHANPDDSITLILRISGNHIARTKTANEVGIMTWLRQHTGIPVPAILRYDTSQNNILQREYTLLEKIPGRSVDTIYKTLNEETKGLLVQQLTDILVELNSHSWNHIGGLQLIDEEIVPGPVLEDTFWLVPDIQTYWTSESVDSLNPAGPYSSHGDYLAGYLTCFIHAINNHESLSWIQHITPRLVALISNLPTMDLSTKLILAHKDLHFANVMATDDGDITGILDWEFAGVVPALRWDPVRAFLWSGEYTDDAHAEKNRLRRTFEAELRERGVEMWWDGASDAVEAVWEVVRFMRAIVEVCPKGQKKDAAVGWANSAKQALSKLGV</sequence>
<accession>A0AAJ0CY19</accession>
<dbReference type="InterPro" id="IPR011009">
    <property type="entry name" value="Kinase-like_dom_sf"/>
</dbReference>
<dbReference type="AlphaFoldDB" id="A0AAJ0CY19"/>
<evidence type="ECO:0000313" key="3">
    <source>
        <dbReference type="Proteomes" id="UP001251528"/>
    </source>
</evidence>